<comment type="caution">
    <text evidence="9">The sequence shown here is derived from an EMBL/GenBank/DDBJ whole genome shotgun (WGS) entry which is preliminary data.</text>
</comment>
<accession>A0A2M8EIG4</accession>
<dbReference type="PANTHER" id="PTHR33992:SF1">
    <property type="entry name" value="RIBONUCLEASE P PROTEIN COMPONENT"/>
    <property type="match status" value="1"/>
</dbReference>
<dbReference type="PANTHER" id="PTHR33992">
    <property type="entry name" value="RIBONUCLEASE P PROTEIN COMPONENT"/>
    <property type="match status" value="1"/>
</dbReference>
<keyword evidence="2 7" id="KW-0819">tRNA processing</keyword>
<keyword evidence="4 7" id="KW-0255">Endonuclease</keyword>
<keyword evidence="6 7" id="KW-0694">RNA-binding</keyword>
<dbReference type="AlphaFoldDB" id="A0A2M8EIG4"/>
<evidence type="ECO:0000256" key="5">
    <source>
        <dbReference type="ARBA" id="ARBA00022801"/>
    </source>
</evidence>
<dbReference type="Gene3D" id="3.30.230.10">
    <property type="match status" value="1"/>
</dbReference>
<name>A0A2M8EIG4_UNCKA</name>
<dbReference type="InterPro" id="IPR020568">
    <property type="entry name" value="Ribosomal_Su5_D2-typ_SF"/>
</dbReference>
<organism evidence="9 10">
    <name type="scientific">candidate division WWE3 bacterium CG_4_9_14_0_2_um_filter_48_10</name>
    <dbReference type="NCBI Taxonomy" id="1975078"/>
    <lineage>
        <taxon>Bacteria</taxon>
        <taxon>Katanobacteria</taxon>
    </lineage>
</organism>
<evidence type="ECO:0000313" key="9">
    <source>
        <dbReference type="EMBL" id="PJC22414.1"/>
    </source>
</evidence>
<protein>
    <recommendedName>
        <fullName evidence="7 8">Ribonuclease P protein component</fullName>
        <shortName evidence="7">RNase P protein</shortName>
        <shortName evidence="7">RNaseP protein</shortName>
        <ecNumber evidence="7 8">3.1.26.5</ecNumber>
    </recommendedName>
    <alternativeName>
        <fullName evidence="7">Protein C5</fullName>
    </alternativeName>
</protein>
<keyword evidence="5 7" id="KW-0378">Hydrolase</keyword>
<comment type="catalytic activity">
    <reaction evidence="7">
        <text>Endonucleolytic cleavage of RNA, removing 5'-extranucleotides from tRNA precursor.</text>
        <dbReference type="EC" id="3.1.26.5"/>
    </reaction>
</comment>
<evidence type="ECO:0000256" key="7">
    <source>
        <dbReference type="HAMAP-Rule" id="MF_00227"/>
    </source>
</evidence>
<evidence type="ECO:0000256" key="8">
    <source>
        <dbReference type="NCBIfam" id="TIGR00188"/>
    </source>
</evidence>
<dbReference type="NCBIfam" id="TIGR00188">
    <property type="entry name" value="rnpA"/>
    <property type="match status" value="1"/>
</dbReference>
<dbReference type="HAMAP" id="MF_00227">
    <property type="entry name" value="RNase_P"/>
    <property type="match status" value="1"/>
</dbReference>
<proteinExistence type="inferred from homology"/>
<dbReference type="Pfam" id="PF00825">
    <property type="entry name" value="Ribonuclease_P"/>
    <property type="match status" value="1"/>
</dbReference>
<keyword evidence="3 7" id="KW-0540">Nuclease</keyword>
<comment type="subunit">
    <text evidence="7">Consists of a catalytic RNA component (M1 or rnpB) and a protein subunit.</text>
</comment>
<evidence type="ECO:0000313" key="10">
    <source>
        <dbReference type="Proteomes" id="UP000228781"/>
    </source>
</evidence>
<evidence type="ECO:0000256" key="3">
    <source>
        <dbReference type="ARBA" id="ARBA00022722"/>
    </source>
</evidence>
<gene>
    <name evidence="7 9" type="primary">rnpA</name>
    <name evidence="9" type="ORF">CO059_02550</name>
</gene>
<evidence type="ECO:0000256" key="6">
    <source>
        <dbReference type="ARBA" id="ARBA00022884"/>
    </source>
</evidence>
<dbReference type="InterPro" id="IPR014721">
    <property type="entry name" value="Ribsml_uS5_D2-typ_fold_subgr"/>
</dbReference>
<dbReference type="EMBL" id="PFSK01000037">
    <property type="protein sequence ID" value="PJC22414.1"/>
    <property type="molecule type" value="Genomic_DNA"/>
</dbReference>
<dbReference type="SUPFAM" id="SSF54211">
    <property type="entry name" value="Ribosomal protein S5 domain 2-like"/>
    <property type="match status" value="1"/>
</dbReference>
<dbReference type="EC" id="3.1.26.5" evidence="7 8"/>
<dbReference type="Proteomes" id="UP000228781">
    <property type="component" value="Unassembled WGS sequence"/>
</dbReference>
<dbReference type="GO" id="GO:0000049">
    <property type="term" value="F:tRNA binding"/>
    <property type="evidence" value="ECO:0007669"/>
    <property type="project" value="UniProtKB-UniRule"/>
</dbReference>
<comment type="similarity">
    <text evidence="7">Belongs to the RnpA family.</text>
</comment>
<dbReference type="GO" id="GO:0030677">
    <property type="term" value="C:ribonuclease P complex"/>
    <property type="evidence" value="ECO:0007669"/>
    <property type="project" value="TreeGrafter"/>
</dbReference>
<dbReference type="GO" id="GO:0042781">
    <property type="term" value="F:3'-tRNA processing endoribonuclease activity"/>
    <property type="evidence" value="ECO:0007669"/>
    <property type="project" value="TreeGrafter"/>
</dbReference>
<evidence type="ECO:0000256" key="1">
    <source>
        <dbReference type="ARBA" id="ARBA00002663"/>
    </source>
</evidence>
<dbReference type="InterPro" id="IPR000100">
    <property type="entry name" value="RNase_P"/>
</dbReference>
<dbReference type="InterPro" id="IPR020539">
    <property type="entry name" value="RNase_P_CS"/>
</dbReference>
<sequence>MLPKERRLVSDYDFRKVRRGGRKVSNTLFDFYYLPTGTPSRFGFVVSTKLDKRAVRRNRAKRILREEVRLLLPRIRSGFDFVFWARKRFLDAKPEQVEAAIKTALRQAGVMRND</sequence>
<evidence type="ECO:0000256" key="2">
    <source>
        <dbReference type="ARBA" id="ARBA00022694"/>
    </source>
</evidence>
<evidence type="ECO:0000256" key="4">
    <source>
        <dbReference type="ARBA" id="ARBA00022759"/>
    </source>
</evidence>
<comment type="function">
    <text evidence="1 7">RNaseP catalyzes the removal of the 5'-leader sequence from pre-tRNA to produce the mature 5'-terminus. It can also cleave other RNA substrates such as 4.5S RNA. The protein component plays an auxiliary but essential role in vivo by binding to the 5'-leader sequence and broadening the substrate specificity of the ribozyme.</text>
</comment>
<reference evidence="10" key="1">
    <citation type="submission" date="2017-09" db="EMBL/GenBank/DDBJ databases">
        <title>Depth-based differentiation of microbial function through sediment-hosted aquifers and enrichment of novel symbionts in the deep terrestrial subsurface.</title>
        <authorList>
            <person name="Probst A.J."/>
            <person name="Ladd B."/>
            <person name="Jarett J.K."/>
            <person name="Geller-Mcgrath D.E."/>
            <person name="Sieber C.M.K."/>
            <person name="Emerson J.B."/>
            <person name="Anantharaman K."/>
            <person name="Thomas B.C."/>
            <person name="Malmstrom R."/>
            <person name="Stieglmeier M."/>
            <person name="Klingl A."/>
            <person name="Woyke T."/>
            <person name="Ryan C.M."/>
            <person name="Banfield J.F."/>
        </authorList>
    </citation>
    <scope>NUCLEOTIDE SEQUENCE [LARGE SCALE GENOMIC DNA]</scope>
</reference>
<dbReference type="PROSITE" id="PS00648">
    <property type="entry name" value="RIBONUCLEASE_P"/>
    <property type="match status" value="1"/>
</dbReference>
<dbReference type="GO" id="GO:0004526">
    <property type="term" value="F:ribonuclease P activity"/>
    <property type="evidence" value="ECO:0007669"/>
    <property type="project" value="UniProtKB-UniRule"/>
</dbReference>
<dbReference type="GO" id="GO:0001682">
    <property type="term" value="P:tRNA 5'-leader removal"/>
    <property type="evidence" value="ECO:0007669"/>
    <property type="project" value="UniProtKB-UniRule"/>
</dbReference>